<evidence type="ECO:0000259" key="1">
    <source>
        <dbReference type="Pfam" id="PF01052"/>
    </source>
</evidence>
<accession>A0A6M8UCT3</accession>
<dbReference type="KEGG" id="pmak:PMPD1_1378"/>
<feature type="domain" description="Flagellar motor switch protein FliN-like C-terminal" evidence="1">
    <location>
        <begin position="279"/>
        <end position="348"/>
    </location>
</feature>
<evidence type="ECO:0000313" key="2">
    <source>
        <dbReference type="EMBL" id="QKJ86337.1"/>
    </source>
</evidence>
<keyword evidence="3" id="KW-1185">Reference proteome</keyword>
<dbReference type="AlphaFoldDB" id="A0A6M8UCT3"/>
<name>A0A6M8UCT3_9GAMM</name>
<dbReference type="InterPro" id="IPR001543">
    <property type="entry name" value="FliN-like_C"/>
</dbReference>
<dbReference type="RefSeq" id="WP_173633359.1">
    <property type="nucleotide sequence ID" value="NZ_CP054212.1"/>
</dbReference>
<dbReference type="EMBL" id="CP054212">
    <property type="protein sequence ID" value="QKJ86337.1"/>
    <property type="molecule type" value="Genomic_DNA"/>
</dbReference>
<dbReference type="Proteomes" id="UP000505325">
    <property type="component" value="Chromosome"/>
</dbReference>
<evidence type="ECO:0000313" key="3">
    <source>
        <dbReference type="Proteomes" id="UP000505325"/>
    </source>
</evidence>
<proteinExistence type="predicted"/>
<reference evidence="2 3" key="1">
    <citation type="submission" date="2020-06" db="EMBL/GenBank/DDBJ databases">
        <title>Genome sequence of Paramixta manurensis strain PD-1.</title>
        <authorList>
            <person name="Lee C.W."/>
            <person name="Kim J."/>
        </authorList>
    </citation>
    <scope>NUCLEOTIDE SEQUENCE [LARGE SCALE GENOMIC DNA]</scope>
    <source>
        <strain evidence="2 3">PD-1</strain>
    </source>
</reference>
<protein>
    <submittedName>
        <fullName evidence="2">Type III secretion protein Q</fullName>
    </submittedName>
</protein>
<gene>
    <name evidence="2" type="ORF">PMPD1_1378</name>
</gene>
<dbReference type="Gene3D" id="2.30.330.10">
    <property type="entry name" value="SpoA-like"/>
    <property type="match status" value="1"/>
</dbReference>
<dbReference type="Pfam" id="PF01052">
    <property type="entry name" value="FliMN_C"/>
    <property type="match status" value="1"/>
</dbReference>
<dbReference type="SUPFAM" id="SSF101801">
    <property type="entry name" value="Surface presentation of antigens (SPOA)"/>
    <property type="match status" value="1"/>
</dbReference>
<sequence>MKLDLPQQTRDEAEARRWIGSGWRYPFTLGERQGELQLLPADDTVAQPTLHYYHSDAGLLALSDPAPLLTLLADCPALTGVTEENEGWYWSYFNQQLSPQIISLLGKLAPTLAQQQTASPFTLRLSVQLGEEHAYSQLVIPLEALQRLATRTGWQRRYQPVNLALPLDTPLVMGCLTLSAQRLAALRPADVLLPTQRFFTPDGQGVIPFAHAQFQGQLRLASQPGEPDTLQITLKEDLTMSHPHDPIPSEGPQDVAAYASDVREDTTWHPDGDSARSGLDALPLELTIRCGNLRLTLGELQQLDAGSTVIVEHVTPGEAMLCHGNFLLAKGELVNVNGSLGLQITNIISNQPLKADSTL</sequence>
<dbReference type="InterPro" id="IPR036429">
    <property type="entry name" value="SpoA-like_sf"/>
</dbReference>
<organism evidence="2 3">
    <name type="scientific">Paramixta manurensis</name>
    <dbReference type="NCBI Taxonomy" id="2740817"/>
    <lineage>
        <taxon>Bacteria</taxon>
        <taxon>Pseudomonadati</taxon>
        <taxon>Pseudomonadota</taxon>
        <taxon>Gammaproteobacteria</taxon>
        <taxon>Enterobacterales</taxon>
        <taxon>Erwiniaceae</taxon>
        <taxon>Paramixta</taxon>
    </lineage>
</organism>